<gene>
    <name evidence="3" type="ORF">K505DRAFT_98405</name>
</gene>
<organism evidence="3 4">
    <name type="scientific">Melanomma pulvis-pyrius CBS 109.77</name>
    <dbReference type="NCBI Taxonomy" id="1314802"/>
    <lineage>
        <taxon>Eukaryota</taxon>
        <taxon>Fungi</taxon>
        <taxon>Dikarya</taxon>
        <taxon>Ascomycota</taxon>
        <taxon>Pezizomycotina</taxon>
        <taxon>Dothideomycetes</taxon>
        <taxon>Pleosporomycetidae</taxon>
        <taxon>Pleosporales</taxon>
        <taxon>Melanommataceae</taxon>
        <taxon>Melanomma</taxon>
    </lineage>
</organism>
<keyword evidence="2" id="KW-0472">Membrane</keyword>
<keyword evidence="4" id="KW-1185">Reference proteome</keyword>
<reference evidence="3" key="1">
    <citation type="journal article" date="2020" name="Stud. Mycol.">
        <title>101 Dothideomycetes genomes: a test case for predicting lifestyles and emergence of pathogens.</title>
        <authorList>
            <person name="Haridas S."/>
            <person name="Albert R."/>
            <person name="Binder M."/>
            <person name="Bloem J."/>
            <person name="Labutti K."/>
            <person name="Salamov A."/>
            <person name="Andreopoulos B."/>
            <person name="Baker S."/>
            <person name="Barry K."/>
            <person name="Bills G."/>
            <person name="Bluhm B."/>
            <person name="Cannon C."/>
            <person name="Castanera R."/>
            <person name="Culley D."/>
            <person name="Daum C."/>
            <person name="Ezra D."/>
            <person name="Gonzalez J."/>
            <person name="Henrissat B."/>
            <person name="Kuo A."/>
            <person name="Liang C."/>
            <person name="Lipzen A."/>
            <person name="Lutzoni F."/>
            <person name="Magnuson J."/>
            <person name="Mondo S."/>
            <person name="Nolan M."/>
            <person name="Ohm R."/>
            <person name="Pangilinan J."/>
            <person name="Park H.-J."/>
            <person name="Ramirez L."/>
            <person name="Alfaro M."/>
            <person name="Sun H."/>
            <person name="Tritt A."/>
            <person name="Yoshinaga Y."/>
            <person name="Zwiers L.-H."/>
            <person name="Turgeon B."/>
            <person name="Goodwin S."/>
            <person name="Spatafora J."/>
            <person name="Crous P."/>
            <person name="Grigoriev I."/>
        </authorList>
    </citation>
    <scope>NUCLEOTIDE SEQUENCE</scope>
    <source>
        <strain evidence="3">CBS 109.77</strain>
    </source>
</reference>
<evidence type="ECO:0000256" key="1">
    <source>
        <dbReference type="SAM" id="MobiDB-lite"/>
    </source>
</evidence>
<keyword evidence="2" id="KW-1133">Transmembrane helix</keyword>
<proteinExistence type="predicted"/>
<feature type="region of interest" description="Disordered" evidence="1">
    <location>
        <begin position="16"/>
        <end position="66"/>
    </location>
</feature>
<protein>
    <submittedName>
        <fullName evidence="3">Uncharacterized protein</fullName>
    </submittedName>
</protein>
<dbReference type="Proteomes" id="UP000799757">
    <property type="component" value="Unassembled WGS sequence"/>
</dbReference>
<keyword evidence="2" id="KW-0812">Transmembrane</keyword>
<dbReference type="EMBL" id="MU002161">
    <property type="protein sequence ID" value="KAF2789118.1"/>
    <property type="molecule type" value="Genomic_DNA"/>
</dbReference>
<evidence type="ECO:0000313" key="4">
    <source>
        <dbReference type="Proteomes" id="UP000799757"/>
    </source>
</evidence>
<feature type="compositionally biased region" description="Basic and acidic residues" evidence="1">
    <location>
        <begin position="57"/>
        <end position="66"/>
    </location>
</feature>
<evidence type="ECO:0000256" key="2">
    <source>
        <dbReference type="SAM" id="Phobius"/>
    </source>
</evidence>
<name>A0A6A6WYW7_9PLEO</name>
<feature type="transmembrane region" description="Helical" evidence="2">
    <location>
        <begin position="77"/>
        <end position="101"/>
    </location>
</feature>
<evidence type="ECO:0000313" key="3">
    <source>
        <dbReference type="EMBL" id="KAF2789118.1"/>
    </source>
</evidence>
<dbReference type="AlphaFoldDB" id="A0A6A6WYW7"/>
<sequence length="102" mass="10913">MKRDAFSGVAACALAPPTSQAPTAGPRTRRYPDLGGGSSLSRMGIQQRAAGGSAAGPRRESEDGRGWRRIARGRGHLFLLSFLGGFVSCFCFLFVFVFVFVI</sequence>
<accession>A0A6A6WYW7</accession>